<dbReference type="SUPFAM" id="SSF54523">
    <property type="entry name" value="Pili subunits"/>
    <property type="match status" value="1"/>
</dbReference>
<evidence type="ECO:0000256" key="9">
    <source>
        <dbReference type="ARBA" id="ARBA00025772"/>
    </source>
</evidence>
<keyword evidence="5" id="KW-0997">Cell inner membrane</keyword>
<evidence type="ECO:0000256" key="7">
    <source>
        <dbReference type="ARBA" id="ARBA00022989"/>
    </source>
</evidence>
<keyword evidence="3" id="KW-1003">Cell membrane</keyword>
<evidence type="ECO:0000313" key="13">
    <source>
        <dbReference type="Proteomes" id="UP000806285"/>
    </source>
</evidence>
<evidence type="ECO:0000259" key="11">
    <source>
        <dbReference type="Pfam" id="PF12019"/>
    </source>
</evidence>
<dbReference type="Proteomes" id="UP000806285">
    <property type="component" value="Unassembled WGS sequence"/>
</dbReference>
<dbReference type="Pfam" id="PF12019">
    <property type="entry name" value="GspH"/>
    <property type="match status" value="1"/>
</dbReference>
<evidence type="ECO:0000256" key="3">
    <source>
        <dbReference type="ARBA" id="ARBA00022475"/>
    </source>
</evidence>
<dbReference type="InterPro" id="IPR022346">
    <property type="entry name" value="T2SS_GspH"/>
</dbReference>
<evidence type="ECO:0000256" key="5">
    <source>
        <dbReference type="ARBA" id="ARBA00022519"/>
    </source>
</evidence>
<keyword evidence="8" id="KW-0472">Membrane</keyword>
<evidence type="ECO:0000256" key="2">
    <source>
        <dbReference type="ARBA" id="ARBA00021549"/>
    </source>
</evidence>
<evidence type="ECO:0000313" key="12">
    <source>
        <dbReference type="EMBL" id="MBE7369789.1"/>
    </source>
</evidence>
<evidence type="ECO:0000256" key="4">
    <source>
        <dbReference type="ARBA" id="ARBA00022481"/>
    </source>
</evidence>
<dbReference type="RefSeq" id="WP_193678749.1">
    <property type="nucleotide sequence ID" value="NZ_JADDIV010000006.1"/>
</dbReference>
<dbReference type="NCBIfam" id="TIGR02532">
    <property type="entry name" value="IV_pilin_GFxxxE"/>
    <property type="match status" value="1"/>
</dbReference>
<dbReference type="InterPro" id="IPR012902">
    <property type="entry name" value="N_methyl_site"/>
</dbReference>
<dbReference type="InterPro" id="IPR045584">
    <property type="entry name" value="Pilin-like"/>
</dbReference>
<evidence type="ECO:0000256" key="10">
    <source>
        <dbReference type="ARBA" id="ARBA00030775"/>
    </source>
</evidence>
<reference evidence="12 13" key="1">
    <citation type="submission" date="2020-10" db="EMBL/GenBank/DDBJ databases">
        <title>Ramlibacter sp. HM2 16S ribosomal RNA gene Genome sequencing and assembly.</title>
        <authorList>
            <person name="Kang M."/>
        </authorList>
    </citation>
    <scope>NUCLEOTIDE SEQUENCE [LARGE SCALE GENOMIC DNA]</scope>
    <source>
        <strain evidence="12 13">HM2</strain>
    </source>
</reference>
<keyword evidence="6" id="KW-0812">Transmembrane</keyword>
<organism evidence="12 13">
    <name type="scientific">Ramlibacter pallidus</name>
    <dbReference type="NCBI Taxonomy" id="2780087"/>
    <lineage>
        <taxon>Bacteria</taxon>
        <taxon>Pseudomonadati</taxon>
        <taxon>Pseudomonadota</taxon>
        <taxon>Betaproteobacteria</taxon>
        <taxon>Burkholderiales</taxon>
        <taxon>Comamonadaceae</taxon>
        <taxon>Ramlibacter</taxon>
    </lineage>
</organism>
<evidence type="ECO:0000256" key="8">
    <source>
        <dbReference type="ARBA" id="ARBA00023136"/>
    </source>
</evidence>
<comment type="subcellular location">
    <subcellularLocation>
        <location evidence="1">Cell inner membrane</location>
        <topology evidence="1">Single-pass membrane protein</topology>
    </subcellularLocation>
</comment>
<evidence type="ECO:0000256" key="1">
    <source>
        <dbReference type="ARBA" id="ARBA00004377"/>
    </source>
</evidence>
<keyword evidence="7" id="KW-1133">Transmembrane helix</keyword>
<feature type="domain" description="General secretion pathway GspH" evidence="11">
    <location>
        <begin position="42"/>
        <end position="167"/>
    </location>
</feature>
<dbReference type="Gene3D" id="3.55.40.10">
    <property type="entry name" value="minor pseudopilin epsh domain"/>
    <property type="match status" value="1"/>
</dbReference>
<protein>
    <recommendedName>
        <fullName evidence="2">Type II secretion system protein H</fullName>
    </recommendedName>
    <alternativeName>
        <fullName evidence="10">General secretion pathway protein H</fullName>
    </alternativeName>
</protein>
<keyword evidence="13" id="KW-1185">Reference proteome</keyword>
<accession>A0ABR9S8C6</accession>
<dbReference type="EMBL" id="JADDIV010000006">
    <property type="protein sequence ID" value="MBE7369789.1"/>
    <property type="molecule type" value="Genomic_DNA"/>
</dbReference>
<proteinExistence type="inferred from homology"/>
<gene>
    <name evidence="12" type="ORF">IM787_19655</name>
</gene>
<sequence>MPKSRGFNLVELLVVLAVAAVALAAGAPSIAEAIHAAQLRSAASTFVSSLHLVRTQALLRGSPVAMCKSADGQSCSAAGGWEQGWLVFHDPNGNRSPDPGEALIYRGEALAADLVVTGNEPVARVIAFSTLGGPRGAGGGMLAGTVTICRRSPQQGPARTIVLASGGRARVQEGSVGSCG</sequence>
<keyword evidence="4" id="KW-0488">Methylation</keyword>
<evidence type="ECO:0000256" key="6">
    <source>
        <dbReference type="ARBA" id="ARBA00022692"/>
    </source>
</evidence>
<name>A0ABR9S8C6_9BURK</name>
<comment type="caution">
    <text evidence="12">The sequence shown here is derived from an EMBL/GenBank/DDBJ whole genome shotgun (WGS) entry which is preliminary data.</text>
</comment>
<dbReference type="Pfam" id="PF07963">
    <property type="entry name" value="N_methyl"/>
    <property type="match status" value="1"/>
</dbReference>
<comment type="similarity">
    <text evidence="9">Belongs to the GSP H family.</text>
</comment>